<gene>
    <name evidence="1" type="ORF">GCM10011506_07860</name>
</gene>
<keyword evidence="2" id="KW-1185">Reference proteome</keyword>
<name>A0ABQ1LK56_9BACT</name>
<comment type="caution">
    <text evidence="1">The sequence shown here is derived from an EMBL/GenBank/DDBJ whole genome shotgun (WGS) entry which is preliminary data.</text>
</comment>
<accession>A0ABQ1LK56</accession>
<dbReference type="RefSeq" id="WP_188460506.1">
    <property type="nucleotide sequence ID" value="NZ_BAABHU010000002.1"/>
</dbReference>
<dbReference type="Pfam" id="PF14054">
    <property type="entry name" value="DUF4249"/>
    <property type="match status" value="1"/>
</dbReference>
<evidence type="ECO:0000313" key="2">
    <source>
        <dbReference type="Proteomes" id="UP000636010"/>
    </source>
</evidence>
<dbReference type="InterPro" id="IPR025345">
    <property type="entry name" value="DUF4249"/>
</dbReference>
<organism evidence="1 2">
    <name type="scientific">Marivirga lumbricoides</name>
    <dbReference type="NCBI Taxonomy" id="1046115"/>
    <lineage>
        <taxon>Bacteria</taxon>
        <taxon>Pseudomonadati</taxon>
        <taxon>Bacteroidota</taxon>
        <taxon>Cytophagia</taxon>
        <taxon>Cytophagales</taxon>
        <taxon>Marivirgaceae</taxon>
        <taxon>Marivirga</taxon>
    </lineage>
</organism>
<dbReference type="EMBL" id="BMEC01000002">
    <property type="protein sequence ID" value="GGC24968.1"/>
    <property type="molecule type" value="Genomic_DNA"/>
</dbReference>
<dbReference type="Proteomes" id="UP000636010">
    <property type="component" value="Unassembled WGS sequence"/>
</dbReference>
<evidence type="ECO:0008006" key="3">
    <source>
        <dbReference type="Google" id="ProtNLM"/>
    </source>
</evidence>
<evidence type="ECO:0000313" key="1">
    <source>
        <dbReference type="EMBL" id="GGC24968.1"/>
    </source>
</evidence>
<dbReference type="PROSITE" id="PS51257">
    <property type="entry name" value="PROKAR_LIPOPROTEIN"/>
    <property type="match status" value="1"/>
</dbReference>
<reference evidence="2" key="1">
    <citation type="journal article" date="2019" name="Int. J. Syst. Evol. Microbiol.">
        <title>The Global Catalogue of Microorganisms (GCM) 10K type strain sequencing project: providing services to taxonomists for standard genome sequencing and annotation.</title>
        <authorList>
            <consortium name="The Broad Institute Genomics Platform"/>
            <consortium name="The Broad Institute Genome Sequencing Center for Infectious Disease"/>
            <person name="Wu L."/>
            <person name="Ma J."/>
        </authorList>
    </citation>
    <scope>NUCLEOTIDE SEQUENCE [LARGE SCALE GENOMIC DNA]</scope>
    <source>
        <strain evidence="2">CGMCC 1.10832</strain>
    </source>
</reference>
<proteinExistence type="predicted"/>
<sequence>MKTIFFIQLVFVIFLSACIDPLEVEVKDTAAKLVVFAEITDQAEPYFVELSRTADYKAYVNPKEEGADVSVFDSDGYEYKFNETKPGLYESCPTEFVAEVGKKYSLKIITSDGTVYQSDEEQIPASGIVDSVYYKTDEVEVKKNGIDNTIKGVRLYCQFYDSPSKDYFRIDWEGTYQYQAPSSDINNSYCWNTEYSKFDIKIFDDQFTNNSLINDFEITFLEDGLRFTESYSFKVKLKSINRGAYEFWSLVKQQYQNDGSIFASLPSRIASNIKCSSIDSEQVLGYFFTSSVSSMRIKIPGSAISGINEAKLRCDRFSPNDPLPDYCFDCTKYQNSVNKRPDFW</sequence>
<protein>
    <recommendedName>
        <fullName evidence="3">DUF4249 domain-containing protein</fullName>
    </recommendedName>
</protein>